<feature type="transmembrane region" description="Helical" evidence="1">
    <location>
        <begin position="12"/>
        <end position="30"/>
    </location>
</feature>
<evidence type="ECO:0000313" key="3">
    <source>
        <dbReference type="EMBL" id="VFA96567.1"/>
    </source>
</evidence>
<dbReference type="InterPro" id="IPR005135">
    <property type="entry name" value="Endo/exonuclease/phosphatase"/>
</dbReference>
<dbReference type="AlphaFoldDB" id="A0A4U8W3M2"/>
<dbReference type="Proteomes" id="UP000290439">
    <property type="component" value="Chromosome"/>
</dbReference>
<evidence type="ECO:0000256" key="1">
    <source>
        <dbReference type="SAM" id="Phobius"/>
    </source>
</evidence>
<feature type="domain" description="Endonuclease/exonuclease/phosphatase" evidence="2">
    <location>
        <begin position="99"/>
        <end position="304"/>
    </location>
</feature>
<dbReference type="RefSeq" id="WP_232052013.1">
    <property type="nucleotide sequence ID" value="NZ_LR215973.1"/>
</dbReference>
<keyword evidence="1" id="KW-1133">Transmembrane helix</keyword>
<evidence type="ECO:0000259" key="2">
    <source>
        <dbReference type="Pfam" id="PF03372"/>
    </source>
</evidence>
<sequence>MRIWVNRALLGTGWVALLAGTAGIALYFSGSQRRTVVLLASGASLLMVGTIVALVLFAIARGRRSMIAAAIAVAAALWTQVPIYVSDGHAASGPQLIVMQSNLLFGEADTGAVVDAVRAQRVDVLTVNELTPAAVAGLAAAGIGALLPYHYLEDSEAGGVGTGIYSRYPLRDTKNYDGFLLNNISAIMDHPDRGAIAVYAFHPVPPPLDFGRWQRELSAIRDILEVEQRPAIVGADFNATRDHSAFRELLRGRFESAADQAGAGPLRSYPQDRRWGPVIGIDHVLLADATADEVWTMVVPGTDHRAVLARTRLH</sequence>
<dbReference type="EMBL" id="LR215973">
    <property type="protein sequence ID" value="VFA96567.1"/>
    <property type="molecule type" value="Genomic_DNA"/>
</dbReference>
<reference evidence="3 4" key="1">
    <citation type="submission" date="2019-02" db="EMBL/GenBank/DDBJ databases">
        <authorList>
            <consortium name="Pathogen Informatics"/>
        </authorList>
    </citation>
    <scope>NUCLEOTIDE SEQUENCE [LARGE SCALE GENOMIC DNA]</scope>
    <source>
        <strain evidence="3 4">3012STDY6756504</strain>
    </source>
</reference>
<evidence type="ECO:0000313" key="4">
    <source>
        <dbReference type="Proteomes" id="UP000290439"/>
    </source>
</evidence>
<dbReference type="Pfam" id="PF03372">
    <property type="entry name" value="Exo_endo_phos"/>
    <property type="match status" value="1"/>
</dbReference>
<name>A0A4U8W3M2_9NOCA</name>
<keyword evidence="1" id="KW-0812">Transmembrane</keyword>
<dbReference type="SUPFAM" id="SSF56219">
    <property type="entry name" value="DNase I-like"/>
    <property type="match status" value="1"/>
</dbReference>
<gene>
    <name evidence="3" type="ORF">NCTC10797_00320</name>
</gene>
<protein>
    <submittedName>
        <fullName evidence="3">Uncharacterized protein conserved in bacteria</fullName>
    </submittedName>
</protein>
<accession>A0A4U8W3M2</accession>
<organism evidence="3 4">
    <name type="scientific">Nocardia cyriacigeorgica</name>
    <dbReference type="NCBI Taxonomy" id="135487"/>
    <lineage>
        <taxon>Bacteria</taxon>
        <taxon>Bacillati</taxon>
        <taxon>Actinomycetota</taxon>
        <taxon>Actinomycetes</taxon>
        <taxon>Mycobacteriales</taxon>
        <taxon>Nocardiaceae</taxon>
        <taxon>Nocardia</taxon>
    </lineage>
</organism>
<keyword evidence="1" id="KW-0472">Membrane</keyword>
<dbReference type="GO" id="GO:0003824">
    <property type="term" value="F:catalytic activity"/>
    <property type="evidence" value="ECO:0007669"/>
    <property type="project" value="InterPro"/>
</dbReference>
<dbReference type="InterPro" id="IPR036691">
    <property type="entry name" value="Endo/exonu/phosph_ase_sf"/>
</dbReference>
<dbReference type="Gene3D" id="3.60.10.10">
    <property type="entry name" value="Endonuclease/exonuclease/phosphatase"/>
    <property type="match status" value="1"/>
</dbReference>
<proteinExistence type="predicted"/>
<feature type="transmembrane region" description="Helical" evidence="1">
    <location>
        <begin position="36"/>
        <end position="59"/>
    </location>
</feature>